<feature type="compositionally biased region" description="Acidic residues" evidence="1">
    <location>
        <begin position="277"/>
        <end position="334"/>
    </location>
</feature>
<dbReference type="PANTHER" id="PTHR33824">
    <property type="entry name" value="POLYKETIDE CYCLASE/DEHYDRASE AND LIPID TRANSPORT SUPERFAMILY PROTEIN"/>
    <property type="match status" value="1"/>
</dbReference>
<dbReference type="EMBL" id="JAFFZN010000013">
    <property type="protein sequence ID" value="MBO8186903.1"/>
    <property type="molecule type" value="Genomic_DNA"/>
</dbReference>
<evidence type="ECO:0000259" key="2">
    <source>
        <dbReference type="Pfam" id="PF03364"/>
    </source>
</evidence>
<sequence>MAEQNKKADEGDSPLGRVREELLEYLSAAGRHAVGKATDKLTDIADPSKLLPGGGEGDGGGMAKVAARTLQGESPAKSLAKEKVKGAKDKVVGKAKEAFGGGGSKPGDLKAINIIEHIDVGRPLSTVYNQFTQYWDFGSFMNGVSSAQRDEEDETKSTWKVRVWPSTRSFDATVQEQIPDKRIVWTSEGSKGTTKGAVSFHRLDENLTRVTAVVEYYPSGFFEKTGNIWRAQGRRLRLDLKHFQRYVTLQGDEVEGWRGEIRDGEVVRSHEDVVKQEDEEEREGREDQEDREDQGPDEDEEGDYEDEDNEEDAEDENGDEDEGYEDEEDEDDER</sequence>
<evidence type="ECO:0000313" key="3">
    <source>
        <dbReference type="EMBL" id="MBO8186903.1"/>
    </source>
</evidence>
<dbReference type="Gene3D" id="3.30.530.20">
    <property type="match status" value="1"/>
</dbReference>
<name>A0ABS3WV19_9ACTN</name>
<reference evidence="3 4" key="1">
    <citation type="submission" date="2021-02" db="EMBL/GenBank/DDBJ databases">
        <title>Streptomyces spirodelae sp. nov., isolated from duckweed.</title>
        <authorList>
            <person name="Saimee Y."/>
            <person name="Duangmal K."/>
        </authorList>
    </citation>
    <scope>NUCLEOTIDE SEQUENCE [LARGE SCALE GENOMIC DNA]</scope>
    <source>
        <strain evidence="3 4">DW4-2</strain>
    </source>
</reference>
<feature type="region of interest" description="Disordered" evidence="1">
    <location>
        <begin position="36"/>
        <end position="62"/>
    </location>
</feature>
<evidence type="ECO:0000313" key="4">
    <source>
        <dbReference type="Proteomes" id="UP001518976"/>
    </source>
</evidence>
<dbReference type="CDD" id="cd07817">
    <property type="entry name" value="SRPBCC_8"/>
    <property type="match status" value="1"/>
</dbReference>
<accession>A0ABS3WV19</accession>
<organism evidence="3 4">
    <name type="scientific">Streptomyces spirodelae</name>
    <dbReference type="NCBI Taxonomy" id="2812904"/>
    <lineage>
        <taxon>Bacteria</taxon>
        <taxon>Bacillati</taxon>
        <taxon>Actinomycetota</taxon>
        <taxon>Actinomycetes</taxon>
        <taxon>Kitasatosporales</taxon>
        <taxon>Streptomycetaceae</taxon>
        <taxon>Streptomyces</taxon>
    </lineage>
</organism>
<dbReference type="PANTHER" id="PTHR33824:SF7">
    <property type="entry name" value="POLYKETIDE CYCLASE_DEHYDRASE AND LIPID TRANSPORT SUPERFAMILY PROTEIN"/>
    <property type="match status" value="1"/>
</dbReference>
<dbReference type="Proteomes" id="UP001518976">
    <property type="component" value="Unassembled WGS sequence"/>
</dbReference>
<dbReference type="RefSeq" id="WP_209265709.1">
    <property type="nucleotide sequence ID" value="NZ_JAFFZN010000013.1"/>
</dbReference>
<feature type="region of interest" description="Disordered" evidence="1">
    <location>
        <begin position="268"/>
        <end position="334"/>
    </location>
</feature>
<dbReference type="Pfam" id="PF03364">
    <property type="entry name" value="Polyketide_cyc"/>
    <property type="match status" value="1"/>
</dbReference>
<keyword evidence="4" id="KW-1185">Reference proteome</keyword>
<feature type="domain" description="Coenzyme Q-binding protein COQ10 START" evidence="2">
    <location>
        <begin position="120"/>
        <end position="243"/>
    </location>
</feature>
<proteinExistence type="predicted"/>
<dbReference type="InterPro" id="IPR023393">
    <property type="entry name" value="START-like_dom_sf"/>
</dbReference>
<evidence type="ECO:0000256" key="1">
    <source>
        <dbReference type="SAM" id="MobiDB-lite"/>
    </source>
</evidence>
<dbReference type="InterPro" id="IPR047137">
    <property type="entry name" value="ORF3"/>
</dbReference>
<protein>
    <submittedName>
        <fullName evidence="3">SRPBCC family protein</fullName>
    </submittedName>
</protein>
<gene>
    <name evidence="3" type="ORF">JW592_15735</name>
</gene>
<dbReference type="InterPro" id="IPR005031">
    <property type="entry name" value="COQ10_START"/>
</dbReference>
<comment type="caution">
    <text evidence="3">The sequence shown here is derived from an EMBL/GenBank/DDBJ whole genome shotgun (WGS) entry which is preliminary data.</text>
</comment>
<feature type="compositionally biased region" description="Gly residues" evidence="1">
    <location>
        <begin position="52"/>
        <end position="62"/>
    </location>
</feature>
<dbReference type="SUPFAM" id="SSF55961">
    <property type="entry name" value="Bet v1-like"/>
    <property type="match status" value="1"/>
</dbReference>